<dbReference type="EMBL" id="JBHMAR010000040">
    <property type="protein sequence ID" value="MFB9738127.1"/>
    <property type="molecule type" value="Genomic_DNA"/>
</dbReference>
<keyword evidence="2" id="KW-1185">Reference proteome</keyword>
<name>A0ABV5VJX5_9ACTN</name>
<dbReference type="RefSeq" id="WP_385859768.1">
    <property type="nucleotide sequence ID" value="NZ_JBHMAR010000040.1"/>
</dbReference>
<protein>
    <submittedName>
        <fullName evidence="1">Uncharacterized protein</fullName>
    </submittedName>
</protein>
<accession>A0ABV5VJX5</accession>
<dbReference type="Proteomes" id="UP001589703">
    <property type="component" value="Unassembled WGS sequence"/>
</dbReference>
<proteinExistence type="predicted"/>
<gene>
    <name evidence="1" type="ORF">ACFFRO_23885</name>
</gene>
<comment type="caution">
    <text evidence="1">The sequence shown here is derived from an EMBL/GenBank/DDBJ whole genome shotgun (WGS) entry which is preliminary data.</text>
</comment>
<evidence type="ECO:0000313" key="2">
    <source>
        <dbReference type="Proteomes" id="UP001589703"/>
    </source>
</evidence>
<evidence type="ECO:0000313" key="1">
    <source>
        <dbReference type="EMBL" id="MFB9738127.1"/>
    </source>
</evidence>
<organism evidence="1 2">
    <name type="scientific">Streptomyces thermocoprophilus</name>
    <dbReference type="NCBI Taxonomy" id="78356"/>
    <lineage>
        <taxon>Bacteria</taxon>
        <taxon>Bacillati</taxon>
        <taxon>Actinomycetota</taxon>
        <taxon>Actinomycetes</taxon>
        <taxon>Kitasatosporales</taxon>
        <taxon>Streptomycetaceae</taxon>
        <taxon>Streptomyces</taxon>
    </lineage>
</organism>
<reference evidence="1 2" key="1">
    <citation type="submission" date="2024-09" db="EMBL/GenBank/DDBJ databases">
        <authorList>
            <person name="Sun Q."/>
            <person name="Mori K."/>
        </authorList>
    </citation>
    <scope>NUCLEOTIDE SEQUENCE [LARGE SCALE GENOMIC DNA]</scope>
    <source>
        <strain evidence="1 2">JCM 10918</strain>
    </source>
</reference>
<sequence>MRSLLTALSRWFVSPRPAYDAPPSPGCLPRPTRPPAETVLVDGAPLVRPCLVAWEREMRLQRERRRAAVRATLGHDRVPREVAA</sequence>